<feature type="binding site" evidence="9">
    <location>
        <position position="62"/>
    </location>
    <ligand>
        <name>FAD</name>
        <dbReference type="ChEBI" id="CHEBI:57692"/>
    </ligand>
</feature>
<evidence type="ECO:0000313" key="13">
    <source>
        <dbReference type="JaponicusDB" id="SJAG_01063"/>
    </source>
</evidence>
<feature type="binding site" evidence="9">
    <location>
        <position position="41"/>
    </location>
    <ligand>
        <name>FAD</name>
        <dbReference type="ChEBI" id="CHEBI:57692"/>
    </ligand>
</feature>
<keyword evidence="8" id="KW-0496">Mitochondrion</keyword>
<dbReference type="PIRSF" id="PIRSF000362">
    <property type="entry name" value="FNR"/>
    <property type="match status" value="1"/>
</dbReference>
<comment type="subcellular location">
    <subcellularLocation>
        <location evidence="8">Mitochondrion</location>
    </subcellularLocation>
</comment>
<comment type="catalytic activity">
    <reaction evidence="7 8">
        <text>2 reduced [adrenodoxin] + NADP(+) + H(+) = 2 oxidized [adrenodoxin] + NADPH</text>
        <dbReference type="Rhea" id="RHEA:42312"/>
        <dbReference type="Rhea" id="RHEA-COMP:9998"/>
        <dbReference type="Rhea" id="RHEA-COMP:9999"/>
        <dbReference type="ChEBI" id="CHEBI:15378"/>
        <dbReference type="ChEBI" id="CHEBI:33737"/>
        <dbReference type="ChEBI" id="CHEBI:33738"/>
        <dbReference type="ChEBI" id="CHEBI:57783"/>
        <dbReference type="ChEBI" id="CHEBI:58349"/>
        <dbReference type="EC" id="1.18.1.6"/>
    </reaction>
</comment>
<feature type="binding site" evidence="10">
    <location>
        <position position="388"/>
    </location>
    <ligand>
        <name>NADP(+)</name>
        <dbReference type="ChEBI" id="CHEBI:58349"/>
    </ligand>
</feature>
<dbReference type="HOGENOM" id="CLU_024722_3_1_1"/>
<dbReference type="JaponicusDB" id="SJAG_01063">
    <property type="gene designation" value="arh1"/>
</dbReference>
<evidence type="ECO:0000256" key="8">
    <source>
        <dbReference type="PIRNR" id="PIRNR000362"/>
    </source>
</evidence>
<keyword evidence="3 8" id="KW-0285">Flavoprotein</keyword>
<comment type="cofactor">
    <cofactor evidence="1 8 9">
        <name>FAD</name>
        <dbReference type="ChEBI" id="CHEBI:57692"/>
    </cofactor>
</comment>
<evidence type="ECO:0000259" key="11">
    <source>
        <dbReference type="Pfam" id="PF07992"/>
    </source>
</evidence>
<dbReference type="GeneID" id="7048306"/>
<evidence type="ECO:0000256" key="3">
    <source>
        <dbReference type="ARBA" id="ARBA00022630"/>
    </source>
</evidence>
<feature type="binding site" evidence="10">
    <location>
        <begin position="178"/>
        <end position="181"/>
    </location>
    <ligand>
        <name>NADP(+)</name>
        <dbReference type="ChEBI" id="CHEBI:58349"/>
    </ligand>
</feature>
<dbReference type="GO" id="GO:0004324">
    <property type="term" value="F:ferredoxin-NADP+ reductase activity"/>
    <property type="evidence" value="ECO:0007669"/>
    <property type="project" value="EnsemblFungi"/>
</dbReference>
<dbReference type="InterPro" id="IPR055275">
    <property type="entry name" value="Ferredox_Rdtase"/>
</dbReference>
<dbReference type="PANTHER" id="PTHR48467">
    <property type="entry name" value="GLUTAMATE SYNTHASE 1 [NADH], CHLOROPLASTIC-LIKE"/>
    <property type="match status" value="1"/>
</dbReference>
<dbReference type="PRINTS" id="PR00419">
    <property type="entry name" value="ADXRDTASE"/>
</dbReference>
<keyword evidence="6 8" id="KW-0560">Oxidoreductase</keyword>
<dbReference type="GO" id="GO:0016491">
    <property type="term" value="F:oxidoreductase activity"/>
    <property type="evidence" value="ECO:0000318"/>
    <property type="project" value="GO_Central"/>
</dbReference>
<dbReference type="EC" id="1.18.1.6" evidence="8"/>
<dbReference type="OMA" id="RFNFIGN"/>
<evidence type="ECO:0000313" key="12">
    <source>
        <dbReference type="EMBL" id="EEB06036.2"/>
    </source>
</evidence>
<evidence type="ECO:0000256" key="7">
    <source>
        <dbReference type="ARBA" id="ARBA00048933"/>
    </source>
</evidence>
<feature type="binding site" evidence="10">
    <location>
        <position position="234"/>
    </location>
    <ligand>
        <name>NADP(+)</name>
        <dbReference type="ChEBI" id="CHEBI:58349"/>
    </ligand>
</feature>
<proteinExistence type="inferred from homology"/>
<dbReference type="VEuPathDB" id="FungiDB:SJAG_01063"/>
<evidence type="ECO:0000256" key="9">
    <source>
        <dbReference type="PIRSR" id="PIRSR000362-1"/>
    </source>
</evidence>
<dbReference type="EMBL" id="KE651166">
    <property type="protein sequence ID" value="EEB06036.2"/>
    <property type="molecule type" value="Genomic_DNA"/>
</dbReference>
<accession>B6JXD5</accession>
<dbReference type="GO" id="GO:0008860">
    <property type="term" value="F:ferredoxin-NAD+ reductase activity"/>
    <property type="evidence" value="ECO:0007669"/>
    <property type="project" value="EnsemblFungi"/>
</dbReference>
<dbReference type="RefSeq" id="XP_002172329.2">
    <property type="nucleotide sequence ID" value="XM_002172293.2"/>
</dbReference>
<keyword evidence="5 8" id="KW-0521">NADP</keyword>
<sequence>MISLTNCSRLPARNAVAARFMSSLPIRSRGPLVGIVGSGPSAFYTAYRLLQKNPDTRIDMYERRPVPFGLVRYGVAPDHPEVKNVQNKFAEVANYPHFRFVGNVHVGKDVKLKTLAQNYDCLVLAYGASGDRVLGIPGEDLSGVLSARQIVGWYNGLPECQDVNLAMDKVRDVVIVGQGNVSLDVARMLMTPPDKLAHTDASPRFLDAMRNSTIKRITLVGRRSIEHLPCTLKELRELFAIENAAYNPFTIHPVDWDKVMKQKFDRARKRLLTFLYSKQETKSEETAGAIVWGFENELTPAQVLGDGNRAASSIRFHDNRPSSQQDKAFHELPAQLIIRSIGYKSEPLDGLETVGTHFDLKKNVIRNENGRAAAGIYTSGWLKNGPIGVIAVTMMDAFGTADKILKDWETGTSFLENSGRGWQAIEHELQHPYVTWDDWKKIELHEKTGGQRRGSHSAKFLSWEDALKAIGKLE</sequence>
<dbReference type="Pfam" id="PF07992">
    <property type="entry name" value="Pyr_redox_2"/>
    <property type="match status" value="1"/>
</dbReference>
<dbReference type="SUPFAM" id="SSF51971">
    <property type="entry name" value="Nucleotide-binding domain"/>
    <property type="match status" value="1"/>
</dbReference>
<dbReference type="AlphaFoldDB" id="B6JXD5"/>
<reference evidence="12 14" key="1">
    <citation type="journal article" date="2011" name="Science">
        <title>Comparative functional genomics of the fission yeasts.</title>
        <authorList>
            <person name="Rhind N."/>
            <person name="Chen Z."/>
            <person name="Yassour M."/>
            <person name="Thompson D.A."/>
            <person name="Haas B.J."/>
            <person name="Habib N."/>
            <person name="Wapinski I."/>
            <person name="Roy S."/>
            <person name="Lin M.F."/>
            <person name="Heiman D.I."/>
            <person name="Young S.K."/>
            <person name="Furuya K."/>
            <person name="Guo Y."/>
            <person name="Pidoux A."/>
            <person name="Chen H.M."/>
            <person name="Robbertse B."/>
            <person name="Goldberg J.M."/>
            <person name="Aoki K."/>
            <person name="Bayne E.H."/>
            <person name="Berlin A.M."/>
            <person name="Desjardins C.A."/>
            <person name="Dobbs E."/>
            <person name="Dukaj L."/>
            <person name="Fan L."/>
            <person name="FitzGerald M.G."/>
            <person name="French C."/>
            <person name="Gujja S."/>
            <person name="Hansen K."/>
            <person name="Keifenheim D."/>
            <person name="Levin J.Z."/>
            <person name="Mosher R.A."/>
            <person name="Mueller C.A."/>
            <person name="Pfiffner J."/>
            <person name="Priest M."/>
            <person name="Russ C."/>
            <person name="Smialowska A."/>
            <person name="Swoboda P."/>
            <person name="Sykes S.M."/>
            <person name="Vaughn M."/>
            <person name="Vengrova S."/>
            <person name="Yoder R."/>
            <person name="Zeng Q."/>
            <person name="Allshire R."/>
            <person name="Baulcombe D."/>
            <person name="Birren B.W."/>
            <person name="Brown W."/>
            <person name="Ekwall K."/>
            <person name="Kellis M."/>
            <person name="Leatherwood J."/>
            <person name="Levin H."/>
            <person name="Margalit H."/>
            <person name="Martienssen R."/>
            <person name="Nieduszynski C.A."/>
            <person name="Spatafora J.W."/>
            <person name="Friedman N."/>
            <person name="Dalgaard J.Z."/>
            <person name="Baumann P."/>
            <person name="Niki H."/>
            <person name="Regev A."/>
            <person name="Nusbaum C."/>
        </authorList>
    </citation>
    <scope>NUCLEOTIDE SEQUENCE [LARGE SCALE GENOMIC DNA]</scope>
    <source>
        <strain evidence="14">yFS275 / FY16936</strain>
    </source>
</reference>
<feature type="binding site" evidence="9">
    <location>
        <position position="106"/>
    </location>
    <ligand>
        <name>FAD</name>
        <dbReference type="ChEBI" id="CHEBI:57692"/>
    </ligand>
</feature>
<organism evidence="12 14">
    <name type="scientific">Schizosaccharomyces japonicus (strain yFS275 / FY16936)</name>
    <name type="common">Fission yeast</name>
    <dbReference type="NCBI Taxonomy" id="402676"/>
    <lineage>
        <taxon>Eukaryota</taxon>
        <taxon>Fungi</taxon>
        <taxon>Dikarya</taxon>
        <taxon>Ascomycota</taxon>
        <taxon>Taphrinomycotina</taxon>
        <taxon>Schizosaccharomycetes</taxon>
        <taxon>Schizosaccharomycetales</taxon>
        <taxon>Schizosaccharomycetaceae</taxon>
        <taxon>Schizosaccharomyces</taxon>
    </lineage>
</organism>
<evidence type="ECO:0000256" key="1">
    <source>
        <dbReference type="ARBA" id="ARBA00001974"/>
    </source>
</evidence>
<evidence type="ECO:0000313" key="14">
    <source>
        <dbReference type="Proteomes" id="UP000001744"/>
    </source>
</evidence>
<dbReference type="GO" id="GO:0005739">
    <property type="term" value="C:mitochondrion"/>
    <property type="evidence" value="ECO:0000318"/>
    <property type="project" value="GO_Central"/>
</dbReference>
<dbReference type="PANTHER" id="PTHR48467:SF1">
    <property type="entry name" value="GLUTAMATE SYNTHASE 1 [NADH], CHLOROPLASTIC-LIKE"/>
    <property type="match status" value="1"/>
</dbReference>
<feature type="domain" description="FAD/NAD(P)-binding" evidence="11">
    <location>
        <begin position="35"/>
        <end position="211"/>
    </location>
</feature>
<dbReference type="Gene3D" id="3.40.50.720">
    <property type="entry name" value="NAD(P)-binding Rossmann-like Domain"/>
    <property type="match status" value="1"/>
</dbReference>
<evidence type="ECO:0000256" key="6">
    <source>
        <dbReference type="ARBA" id="ARBA00023002"/>
    </source>
</evidence>
<feature type="binding site" evidence="9">
    <location>
        <begin position="388"/>
        <end position="390"/>
    </location>
    <ligand>
        <name>FAD</name>
        <dbReference type="ChEBI" id="CHEBI:57692"/>
    </ligand>
</feature>
<keyword evidence="4 8" id="KW-0274">FAD</keyword>
<evidence type="ECO:0000256" key="10">
    <source>
        <dbReference type="PIRSR" id="PIRSR000362-2"/>
    </source>
</evidence>
<dbReference type="GO" id="GO:0071949">
    <property type="term" value="F:FAD binding"/>
    <property type="evidence" value="ECO:0007669"/>
    <property type="project" value="EnsemblFungi"/>
</dbReference>
<dbReference type="eggNOG" id="KOG1800">
    <property type="taxonomic scope" value="Eukaryota"/>
</dbReference>
<evidence type="ECO:0000256" key="4">
    <source>
        <dbReference type="ARBA" id="ARBA00022827"/>
    </source>
</evidence>
<dbReference type="OrthoDB" id="333024at2759"/>
<dbReference type="Proteomes" id="UP000001744">
    <property type="component" value="Unassembled WGS sequence"/>
</dbReference>
<keyword evidence="14" id="KW-1185">Reference proteome</keyword>
<evidence type="ECO:0000256" key="5">
    <source>
        <dbReference type="ARBA" id="ARBA00022857"/>
    </source>
</evidence>
<dbReference type="InterPro" id="IPR021163">
    <property type="entry name" value="Ferredox_Rdtase_adrenod"/>
</dbReference>
<name>B6JXD5_SCHJY</name>
<comment type="similarity">
    <text evidence="2 8">Belongs to the ferredoxin--NADP reductase type 1 family.</text>
</comment>
<dbReference type="STRING" id="402676.B6JXD5"/>
<evidence type="ECO:0000256" key="2">
    <source>
        <dbReference type="ARBA" id="ARBA00008312"/>
    </source>
</evidence>
<feature type="binding site" evidence="9">
    <location>
        <position position="381"/>
    </location>
    <ligand>
        <name>FAD</name>
        <dbReference type="ChEBI" id="CHEBI:57692"/>
    </ligand>
</feature>
<feature type="binding site" evidence="9">
    <location>
        <position position="70"/>
    </location>
    <ligand>
        <name>FAD</name>
        <dbReference type="ChEBI" id="CHEBI:57692"/>
    </ligand>
</feature>
<gene>
    <name evidence="13" type="primary">arh1</name>
    <name evidence="12" type="ORF">SJAG_01063</name>
</gene>
<dbReference type="InterPro" id="IPR023753">
    <property type="entry name" value="FAD/NAD-binding_dom"/>
</dbReference>
<feature type="binding site" evidence="10">
    <location>
        <begin position="222"/>
        <end position="223"/>
    </location>
    <ligand>
        <name>NADP(+)</name>
        <dbReference type="ChEBI" id="CHEBI:58349"/>
    </ligand>
</feature>
<dbReference type="InterPro" id="IPR036188">
    <property type="entry name" value="FAD/NAD-bd_sf"/>
</dbReference>
<dbReference type="Gene3D" id="3.50.50.60">
    <property type="entry name" value="FAD/NAD(P)-binding domain"/>
    <property type="match status" value="1"/>
</dbReference>
<protein>
    <recommendedName>
        <fullName evidence="8">NADPH:adrenodoxin oxidoreductase, mitochondrial</fullName>
        <ecNumber evidence="8">1.18.1.6</ecNumber>
    </recommendedName>
</protein>